<evidence type="ECO:0000256" key="11">
    <source>
        <dbReference type="ARBA" id="ARBA00023136"/>
    </source>
</evidence>
<evidence type="ECO:0000256" key="16">
    <source>
        <dbReference type="ARBA" id="ARBA00038053"/>
    </source>
</evidence>
<keyword evidence="7 21" id="KW-0812">Transmembrane</keyword>
<evidence type="ECO:0000256" key="12">
    <source>
        <dbReference type="ARBA" id="ARBA00023306"/>
    </source>
</evidence>
<evidence type="ECO:0000256" key="10">
    <source>
        <dbReference type="ARBA" id="ARBA00022989"/>
    </source>
</evidence>
<feature type="transmembrane region" description="Helical" evidence="21">
    <location>
        <begin position="103"/>
        <end position="125"/>
    </location>
</feature>
<keyword evidence="9" id="KW-0573">Peptidoglycan synthesis</keyword>
<dbReference type="GO" id="GO:0008360">
    <property type="term" value="P:regulation of cell shape"/>
    <property type="evidence" value="ECO:0007669"/>
    <property type="project" value="UniProtKB-KW"/>
</dbReference>
<feature type="transmembrane region" description="Helical" evidence="21">
    <location>
        <begin position="73"/>
        <end position="91"/>
    </location>
</feature>
<dbReference type="GO" id="GO:0005886">
    <property type="term" value="C:plasma membrane"/>
    <property type="evidence" value="ECO:0007669"/>
    <property type="project" value="UniProtKB-SubCell"/>
</dbReference>
<feature type="transmembrane region" description="Helical" evidence="21">
    <location>
        <begin position="137"/>
        <end position="158"/>
    </location>
</feature>
<feature type="transmembrane region" description="Helical" evidence="21">
    <location>
        <begin position="189"/>
        <end position="209"/>
    </location>
</feature>
<dbReference type="GO" id="GO:0071555">
    <property type="term" value="P:cell wall organization"/>
    <property type="evidence" value="ECO:0007669"/>
    <property type="project" value="UniProtKB-KW"/>
</dbReference>
<dbReference type="PANTHER" id="PTHR30474:SF2">
    <property type="entry name" value="PEPTIDOGLYCAN GLYCOSYLTRANSFERASE FTSW-RELATED"/>
    <property type="match status" value="1"/>
</dbReference>
<evidence type="ECO:0000256" key="6">
    <source>
        <dbReference type="ARBA" id="ARBA00022679"/>
    </source>
</evidence>
<evidence type="ECO:0000256" key="19">
    <source>
        <dbReference type="ARBA" id="ARBA00044770"/>
    </source>
</evidence>
<keyword evidence="4" id="KW-0132">Cell division</keyword>
<evidence type="ECO:0000256" key="5">
    <source>
        <dbReference type="ARBA" id="ARBA00022676"/>
    </source>
</evidence>
<dbReference type="InterPro" id="IPR013437">
    <property type="entry name" value="FtsW"/>
</dbReference>
<dbReference type="Pfam" id="PF01098">
    <property type="entry name" value="FTSW_RODA_SPOVE"/>
    <property type="match status" value="1"/>
</dbReference>
<proteinExistence type="inferred from homology"/>
<dbReference type="GO" id="GO:0032153">
    <property type="term" value="C:cell division site"/>
    <property type="evidence" value="ECO:0007669"/>
    <property type="project" value="TreeGrafter"/>
</dbReference>
<gene>
    <name evidence="22" type="primary">ftsW</name>
    <name evidence="22" type="ORF">COV00_02025</name>
</gene>
<dbReference type="InterPro" id="IPR018365">
    <property type="entry name" value="Cell_cycle_FtsW-rel_CS"/>
</dbReference>
<dbReference type="EMBL" id="PFEP01000028">
    <property type="protein sequence ID" value="PJE73034.1"/>
    <property type="molecule type" value="Genomic_DNA"/>
</dbReference>
<evidence type="ECO:0000256" key="4">
    <source>
        <dbReference type="ARBA" id="ARBA00022618"/>
    </source>
</evidence>
<evidence type="ECO:0000256" key="7">
    <source>
        <dbReference type="ARBA" id="ARBA00022692"/>
    </source>
</evidence>
<evidence type="ECO:0000256" key="18">
    <source>
        <dbReference type="ARBA" id="ARBA00041418"/>
    </source>
</evidence>
<evidence type="ECO:0000256" key="2">
    <source>
        <dbReference type="ARBA" id="ARBA00004752"/>
    </source>
</evidence>
<comment type="similarity">
    <text evidence="16">Belongs to the SEDS family. FtsW subfamily.</text>
</comment>
<keyword evidence="3" id="KW-1003">Cell membrane</keyword>
<reference evidence="23" key="1">
    <citation type="submission" date="2017-09" db="EMBL/GenBank/DDBJ databases">
        <title>Depth-based differentiation of microbial function through sediment-hosted aquifers and enrichment of novel symbionts in the deep terrestrial subsurface.</title>
        <authorList>
            <person name="Probst A.J."/>
            <person name="Ladd B."/>
            <person name="Jarett J.K."/>
            <person name="Geller-Mcgrath D.E."/>
            <person name="Sieber C.M.K."/>
            <person name="Emerson J.B."/>
            <person name="Anantharaman K."/>
            <person name="Thomas B.C."/>
            <person name="Malmstrom R."/>
            <person name="Stieglmeier M."/>
            <person name="Klingl A."/>
            <person name="Woyke T."/>
            <person name="Ryan C.M."/>
            <person name="Banfield J.F."/>
        </authorList>
    </citation>
    <scope>NUCLEOTIDE SEQUENCE [LARGE SCALE GENOMIC DNA]</scope>
</reference>
<sequence length="364" mass="39205">MATKKHDKIFLGIVLTLIIFGFLALSSASLGLAARENNNSYTSFLKQIILGGGAGILLFFITSRIPYQKWKTISLPLFLLSICITLLVFEPHIGITHGGAQRWLSLGIATFQPAELLKISFVLYLSSWLSKRGKEISSFKTGVVPFLIIMGLAAAALIAQPDMGTMGVIYLTGICLFVLAGAQYRKVALISLVGVFILAGLIFFKPYLIPRINVFFDASYDLQGAGYQLNQSKIALGSGGLLGRGFGKGLSKFNYLPEPTGDSIFAVIGEEFGFIGTSLLIVLFLIFFYRALRISTRAPNMFGRLASAGIAIIIVIQSFINMYAVVGLIPLTGLPLIFISQGGSALALTLGGIGIIYNISKYSS</sequence>
<feature type="transmembrane region" description="Helical" evidence="21">
    <location>
        <begin position="264"/>
        <end position="289"/>
    </location>
</feature>
<feature type="transmembrane region" description="Helical" evidence="21">
    <location>
        <begin position="336"/>
        <end position="359"/>
    </location>
</feature>
<accession>A0A2M8L8U6</accession>
<protein>
    <recommendedName>
        <fullName evidence="17">Probable peptidoglycan glycosyltransferase FtsW</fullName>
        <ecNumber evidence="19">2.4.99.28</ecNumber>
    </recommendedName>
    <alternativeName>
        <fullName evidence="18">Cell division protein FtsW</fullName>
    </alternativeName>
    <alternativeName>
        <fullName evidence="15">Cell wall polymerase</fullName>
    </alternativeName>
    <alternativeName>
        <fullName evidence="14">Peptidoglycan polymerase</fullName>
    </alternativeName>
</protein>
<evidence type="ECO:0000256" key="17">
    <source>
        <dbReference type="ARBA" id="ARBA00041185"/>
    </source>
</evidence>
<evidence type="ECO:0000256" key="14">
    <source>
        <dbReference type="ARBA" id="ARBA00032370"/>
    </source>
</evidence>
<evidence type="ECO:0000256" key="3">
    <source>
        <dbReference type="ARBA" id="ARBA00022475"/>
    </source>
</evidence>
<keyword evidence="11 21" id="KW-0472">Membrane</keyword>
<evidence type="ECO:0000313" key="23">
    <source>
        <dbReference type="Proteomes" id="UP000230603"/>
    </source>
</evidence>
<evidence type="ECO:0000256" key="20">
    <source>
        <dbReference type="ARBA" id="ARBA00049902"/>
    </source>
</evidence>
<dbReference type="GO" id="GO:0009252">
    <property type="term" value="P:peptidoglycan biosynthetic process"/>
    <property type="evidence" value="ECO:0007669"/>
    <property type="project" value="UniProtKB-KW"/>
</dbReference>
<dbReference type="GO" id="GO:0051301">
    <property type="term" value="P:cell division"/>
    <property type="evidence" value="ECO:0007669"/>
    <property type="project" value="UniProtKB-KW"/>
</dbReference>
<keyword evidence="13" id="KW-0961">Cell wall biogenesis/degradation</keyword>
<evidence type="ECO:0000256" key="21">
    <source>
        <dbReference type="SAM" id="Phobius"/>
    </source>
</evidence>
<evidence type="ECO:0000313" key="22">
    <source>
        <dbReference type="EMBL" id="PJE73034.1"/>
    </source>
</evidence>
<dbReference type="InterPro" id="IPR001182">
    <property type="entry name" value="FtsW/RodA"/>
</dbReference>
<dbReference type="EC" id="2.4.99.28" evidence="19"/>
<comment type="caution">
    <text evidence="22">The sequence shown here is derived from an EMBL/GenBank/DDBJ whole genome shotgun (WGS) entry which is preliminary data.</text>
</comment>
<name>A0A2M8L8U6_9BACT</name>
<evidence type="ECO:0000256" key="9">
    <source>
        <dbReference type="ARBA" id="ARBA00022984"/>
    </source>
</evidence>
<evidence type="ECO:0000256" key="13">
    <source>
        <dbReference type="ARBA" id="ARBA00023316"/>
    </source>
</evidence>
<dbReference type="GO" id="GO:0008955">
    <property type="term" value="F:peptidoglycan glycosyltransferase activity"/>
    <property type="evidence" value="ECO:0007669"/>
    <property type="project" value="UniProtKB-EC"/>
</dbReference>
<keyword evidence="10 21" id="KW-1133">Transmembrane helix</keyword>
<comment type="pathway">
    <text evidence="2">Cell wall biogenesis; peptidoglycan biosynthesis.</text>
</comment>
<keyword evidence="12" id="KW-0131">Cell cycle</keyword>
<dbReference type="NCBIfam" id="TIGR02614">
    <property type="entry name" value="ftsW"/>
    <property type="match status" value="1"/>
</dbReference>
<keyword evidence="8" id="KW-0133">Cell shape</keyword>
<dbReference type="AlphaFoldDB" id="A0A2M8L8U6"/>
<feature type="transmembrane region" description="Helical" evidence="21">
    <location>
        <begin position="164"/>
        <end position="182"/>
    </location>
</feature>
<organism evidence="22 23">
    <name type="scientific">Candidatus Tagabacteria bacterium CG10_big_fil_rev_8_21_14_0_10_40_13</name>
    <dbReference type="NCBI Taxonomy" id="1975022"/>
    <lineage>
        <taxon>Bacteria</taxon>
        <taxon>Candidatus Tagaibacteriota</taxon>
    </lineage>
</organism>
<feature type="transmembrane region" description="Helical" evidence="21">
    <location>
        <begin position="301"/>
        <end position="324"/>
    </location>
</feature>
<keyword evidence="6" id="KW-0808">Transferase</keyword>
<evidence type="ECO:0000256" key="1">
    <source>
        <dbReference type="ARBA" id="ARBA00004651"/>
    </source>
</evidence>
<dbReference type="PROSITE" id="PS00428">
    <property type="entry name" value="FTSW_RODA_SPOVE"/>
    <property type="match status" value="1"/>
</dbReference>
<dbReference type="Proteomes" id="UP000230603">
    <property type="component" value="Unassembled WGS sequence"/>
</dbReference>
<feature type="transmembrane region" description="Helical" evidence="21">
    <location>
        <begin position="43"/>
        <end position="61"/>
    </location>
</feature>
<comment type="catalytic activity">
    <reaction evidence="20">
        <text>[GlcNAc-(1-&gt;4)-Mur2Ac(oyl-L-Ala-gamma-D-Glu-L-Lys-D-Ala-D-Ala)](n)-di-trans,octa-cis-undecaprenyl diphosphate + beta-D-GlcNAc-(1-&gt;4)-Mur2Ac(oyl-L-Ala-gamma-D-Glu-L-Lys-D-Ala-D-Ala)-di-trans,octa-cis-undecaprenyl diphosphate = [GlcNAc-(1-&gt;4)-Mur2Ac(oyl-L-Ala-gamma-D-Glu-L-Lys-D-Ala-D-Ala)](n+1)-di-trans,octa-cis-undecaprenyl diphosphate + di-trans,octa-cis-undecaprenyl diphosphate + H(+)</text>
        <dbReference type="Rhea" id="RHEA:23708"/>
        <dbReference type="Rhea" id="RHEA-COMP:9602"/>
        <dbReference type="Rhea" id="RHEA-COMP:9603"/>
        <dbReference type="ChEBI" id="CHEBI:15378"/>
        <dbReference type="ChEBI" id="CHEBI:58405"/>
        <dbReference type="ChEBI" id="CHEBI:60033"/>
        <dbReference type="ChEBI" id="CHEBI:78435"/>
        <dbReference type="EC" id="2.4.99.28"/>
    </reaction>
</comment>
<evidence type="ECO:0000256" key="15">
    <source>
        <dbReference type="ARBA" id="ARBA00033270"/>
    </source>
</evidence>
<keyword evidence="5" id="KW-0328">Glycosyltransferase</keyword>
<dbReference type="GO" id="GO:0015648">
    <property type="term" value="F:lipid-linked peptidoglycan transporter activity"/>
    <property type="evidence" value="ECO:0007669"/>
    <property type="project" value="TreeGrafter"/>
</dbReference>
<evidence type="ECO:0000256" key="8">
    <source>
        <dbReference type="ARBA" id="ARBA00022960"/>
    </source>
</evidence>
<comment type="subcellular location">
    <subcellularLocation>
        <location evidence="1">Cell membrane</location>
        <topology evidence="1">Multi-pass membrane protein</topology>
    </subcellularLocation>
</comment>
<dbReference type="PANTHER" id="PTHR30474">
    <property type="entry name" value="CELL CYCLE PROTEIN"/>
    <property type="match status" value="1"/>
</dbReference>